<gene>
    <name evidence="10" type="ORF">E1269_13830</name>
</gene>
<sequence length="307" mass="33562">MSTTVRVQAPAGRPAARPGRPYRRRAAPYLLVAPASAFILFFTAFTLIYTVGASFTNWDLSRPQTSFIGWDNYRRALADERVRDSLIKSGFFVTGVVVLSVLFGFLIAVLLNNRFRGRTLIRVIVVVPWVLSEIATGVVARILLNGNGVIASALEQLGIDFDPLSSKSGAMVTLILVETWRSIGLVTVIALAGLQAIPPVIYEAARMDGARSVRTIWNITLPLVRPTLLIAAILLAISNFNLVTIIFAVTDGGPLEATQTSAFYMYKQSFEYYALGYGSTIAVIMSVINVVAIVCFVLAQRERGVRR</sequence>
<keyword evidence="3" id="KW-1003">Cell membrane</keyword>
<keyword evidence="5 7" id="KW-1133">Transmembrane helix</keyword>
<proteinExistence type="inferred from homology"/>
<keyword evidence="6 7" id="KW-0472">Membrane</keyword>
<feature type="transmembrane region" description="Helical" evidence="7">
    <location>
        <begin position="123"/>
        <end position="144"/>
    </location>
</feature>
<dbReference type="SUPFAM" id="SSF161098">
    <property type="entry name" value="MetI-like"/>
    <property type="match status" value="1"/>
</dbReference>
<comment type="similarity">
    <text evidence="7">Belongs to the binding-protein-dependent transport system permease family.</text>
</comment>
<evidence type="ECO:0000256" key="6">
    <source>
        <dbReference type="ARBA" id="ARBA00023136"/>
    </source>
</evidence>
<evidence type="ECO:0000256" key="8">
    <source>
        <dbReference type="SAM" id="MobiDB-lite"/>
    </source>
</evidence>
<feature type="transmembrane region" description="Helical" evidence="7">
    <location>
        <begin position="270"/>
        <end position="299"/>
    </location>
</feature>
<evidence type="ECO:0000256" key="3">
    <source>
        <dbReference type="ARBA" id="ARBA00022475"/>
    </source>
</evidence>
<evidence type="ECO:0000313" key="10">
    <source>
        <dbReference type="EMBL" id="TDE09700.1"/>
    </source>
</evidence>
<dbReference type="AlphaFoldDB" id="A0A4R5DCH1"/>
<name>A0A4R5DCH1_9ACTN</name>
<dbReference type="EMBL" id="SMKZ01000017">
    <property type="protein sequence ID" value="TDE09700.1"/>
    <property type="molecule type" value="Genomic_DNA"/>
</dbReference>
<keyword evidence="2 7" id="KW-0813">Transport</keyword>
<feature type="transmembrane region" description="Helical" evidence="7">
    <location>
        <begin position="91"/>
        <end position="111"/>
    </location>
</feature>
<dbReference type="CDD" id="cd06261">
    <property type="entry name" value="TM_PBP2"/>
    <property type="match status" value="1"/>
</dbReference>
<evidence type="ECO:0000256" key="4">
    <source>
        <dbReference type="ARBA" id="ARBA00022692"/>
    </source>
</evidence>
<dbReference type="Gene3D" id="1.20.58.370">
    <property type="entry name" value="MalF N-terminal region-like"/>
    <property type="match status" value="1"/>
</dbReference>
<accession>A0A4R5DCH1</accession>
<keyword evidence="11" id="KW-1185">Reference proteome</keyword>
<feature type="transmembrane region" description="Helical" evidence="7">
    <location>
        <begin position="183"/>
        <end position="202"/>
    </location>
</feature>
<dbReference type="InterPro" id="IPR035277">
    <property type="entry name" value="MalF_N"/>
</dbReference>
<dbReference type="GO" id="GO:0055085">
    <property type="term" value="P:transmembrane transport"/>
    <property type="evidence" value="ECO:0007669"/>
    <property type="project" value="InterPro"/>
</dbReference>
<organism evidence="10 11">
    <name type="scientific">Jiangella asiatica</name>
    <dbReference type="NCBI Taxonomy" id="2530372"/>
    <lineage>
        <taxon>Bacteria</taxon>
        <taxon>Bacillati</taxon>
        <taxon>Actinomycetota</taxon>
        <taxon>Actinomycetes</taxon>
        <taxon>Jiangellales</taxon>
        <taxon>Jiangellaceae</taxon>
        <taxon>Jiangella</taxon>
    </lineage>
</organism>
<evidence type="ECO:0000259" key="9">
    <source>
        <dbReference type="PROSITE" id="PS50928"/>
    </source>
</evidence>
<comment type="subcellular location">
    <subcellularLocation>
        <location evidence="1 7">Cell membrane</location>
        <topology evidence="1 7">Multi-pass membrane protein</topology>
    </subcellularLocation>
</comment>
<dbReference type="InParanoid" id="A0A4R5DCH1"/>
<feature type="domain" description="ABC transmembrane type-1" evidence="9">
    <location>
        <begin position="86"/>
        <end position="298"/>
    </location>
</feature>
<evidence type="ECO:0000256" key="2">
    <source>
        <dbReference type="ARBA" id="ARBA00022448"/>
    </source>
</evidence>
<reference evidence="10 11" key="1">
    <citation type="submission" date="2019-03" db="EMBL/GenBank/DDBJ databases">
        <title>Draft genome sequences of novel Actinobacteria.</title>
        <authorList>
            <person name="Sahin N."/>
            <person name="Ay H."/>
            <person name="Saygin H."/>
        </authorList>
    </citation>
    <scope>NUCLEOTIDE SEQUENCE [LARGE SCALE GENOMIC DNA]</scope>
    <source>
        <strain evidence="10 11">5K138</strain>
    </source>
</reference>
<dbReference type="OrthoDB" id="9805974at2"/>
<dbReference type="InterPro" id="IPR051393">
    <property type="entry name" value="ABC_transporter_permease"/>
</dbReference>
<comment type="caution">
    <text evidence="10">The sequence shown here is derived from an EMBL/GenBank/DDBJ whole genome shotgun (WGS) entry which is preliminary data.</text>
</comment>
<dbReference type="InterPro" id="IPR000515">
    <property type="entry name" value="MetI-like"/>
</dbReference>
<dbReference type="PANTHER" id="PTHR30193:SF37">
    <property type="entry name" value="INNER MEMBRANE ABC TRANSPORTER PERMEASE PROTEIN YCJO"/>
    <property type="match status" value="1"/>
</dbReference>
<protein>
    <submittedName>
        <fullName evidence="10">Sugar ABC transporter permease</fullName>
    </submittedName>
</protein>
<dbReference type="PROSITE" id="PS50928">
    <property type="entry name" value="ABC_TM1"/>
    <property type="match status" value="1"/>
</dbReference>
<dbReference type="GO" id="GO:0005886">
    <property type="term" value="C:plasma membrane"/>
    <property type="evidence" value="ECO:0007669"/>
    <property type="project" value="UniProtKB-SubCell"/>
</dbReference>
<evidence type="ECO:0000256" key="7">
    <source>
        <dbReference type="RuleBase" id="RU363032"/>
    </source>
</evidence>
<feature type="transmembrane region" description="Helical" evidence="7">
    <location>
        <begin position="223"/>
        <end position="250"/>
    </location>
</feature>
<keyword evidence="4 7" id="KW-0812">Transmembrane</keyword>
<feature type="transmembrane region" description="Helical" evidence="7">
    <location>
        <begin position="29"/>
        <end position="51"/>
    </location>
</feature>
<dbReference type="Pfam" id="PF00528">
    <property type="entry name" value="BPD_transp_1"/>
    <property type="match status" value="1"/>
</dbReference>
<evidence type="ECO:0000313" key="11">
    <source>
        <dbReference type="Proteomes" id="UP000294739"/>
    </source>
</evidence>
<feature type="compositionally biased region" description="Low complexity" evidence="8">
    <location>
        <begin position="9"/>
        <end position="19"/>
    </location>
</feature>
<dbReference type="InterPro" id="IPR035906">
    <property type="entry name" value="MetI-like_sf"/>
</dbReference>
<dbReference type="Proteomes" id="UP000294739">
    <property type="component" value="Unassembled WGS sequence"/>
</dbReference>
<dbReference type="PANTHER" id="PTHR30193">
    <property type="entry name" value="ABC TRANSPORTER PERMEASE PROTEIN"/>
    <property type="match status" value="1"/>
</dbReference>
<dbReference type="SUPFAM" id="SSF160964">
    <property type="entry name" value="MalF N-terminal region-like"/>
    <property type="match status" value="1"/>
</dbReference>
<feature type="region of interest" description="Disordered" evidence="8">
    <location>
        <begin position="1"/>
        <end position="20"/>
    </location>
</feature>
<dbReference type="Gene3D" id="1.10.3720.10">
    <property type="entry name" value="MetI-like"/>
    <property type="match status" value="1"/>
</dbReference>
<evidence type="ECO:0000256" key="5">
    <source>
        <dbReference type="ARBA" id="ARBA00022989"/>
    </source>
</evidence>
<evidence type="ECO:0000256" key="1">
    <source>
        <dbReference type="ARBA" id="ARBA00004651"/>
    </source>
</evidence>